<dbReference type="Gene3D" id="2.40.50.140">
    <property type="entry name" value="Nucleic acid-binding proteins"/>
    <property type="match status" value="1"/>
</dbReference>
<keyword evidence="1 8" id="KW-0004">4Fe-4S</keyword>
<reference evidence="12 13" key="1">
    <citation type="submission" date="2020-07" db="EMBL/GenBank/DDBJ databases">
        <title>Electron transfer.</title>
        <authorList>
            <person name="Huang L."/>
            <person name="Liu X."/>
            <person name="Zhou S."/>
        </authorList>
    </citation>
    <scope>NUCLEOTIDE SEQUENCE [LARGE SCALE GENOMIC DNA]</scope>
    <source>
        <strain evidence="12 13">Lx1</strain>
    </source>
</reference>
<organism evidence="12 13">
    <name type="scientific">Clostridium intestinale</name>
    <dbReference type="NCBI Taxonomy" id="36845"/>
    <lineage>
        <taxon>Bacteria</taxon>
        <taxon>Bacillati</taxon>
        <taxon>Bacillota</taxon>
        <taxon>Clostridia</taxon>
        <taxon>Eubacteriales</taxon>
        <taxon>Clostridiaceae</taxon>
        <taxon>Clostridium</taxon>
    </lineage>
</organism>
<dbReference type="Pfam" id="PF00919">
    <property type="entry name" value="UPF0004"/>
    <property type="match status" value="1"/>
</dbReference>
<dbReference type="GO" id="GO:0140101">
    <property type="term" value="F:catalytic activity, acting on a tRNA"/>
    <property type="evidence" value="ECO:0007669"/>
    <property type="project" value="UniProtKB-ARBA"/>
</dbReference>
<dbReference type="NCBIfam" id="TIGR01125">
    <property type="entry name" value="30S ribosomal protein S12 methylthiotransferase RimO"/>
    <property type="match status" value="1"/>
</dbReference>
<keyword evidence="12" id="KW-0687">Ribonucleoprotein</keyword>
<evidence type="ECO:0000256" key="7">
    <source>
        <dbReference type="ARBA" id="ARBA00023014"/>
    </source>
</evidence>
<comment type="subcellular location">
    <subcellularLocation>
        <location evidence="8">Cytoplasm</location>
    </subcellularLocation>
</comment>
<dbReference type="SFLD" id="SFLDF00274">
    <property type="entry name" value="ribosomal_protein_S12_methylth"/>
    <property type="match status" value="1"/>
</dbReference>
<dbReference type="PROSITE" id="PS51449">
    <property type="entry name" value="MTTASE_N"/>
    <property type="match status" value="1"/>
</dbReference>
<dbReference type="RefSeq" id="WP_181603495.1">
    <property type="nucleotide sequence ID" value="NZ_CP059378.1"/>
</dbReference>
<feature type="binding site" evidence="8">
    <location>
        <position position="160"/>
    </location>
    <ligand>
        <name>[4Fe-4S] cluster</name>
        <dbReference type="ChEBI" id="CHEBI:49883"/>
        <label>2</label>
        <note>4Fe-4S-S-AdoMet</note>
    </ligand>
</feature>
<dbReference type="PROSITE" id="PS01278">
    <property type="entry name" value="MTTASE_RADICAL"/>
    <property type="match status" value="1"/>
</dbReference>
<dbReference type="EMBL" id="CP059378">
    <property type="protein sequence ID" value="QLY82037.1"/>
    <property type="molecule type" value="Genomic_DNA"/>
</dbReference>
<protein>
    <recommendedName>
        <fullName evidence="8">Ribosomal protein uS12 methylthiotransferase RimO</fullName>
        <shortName evidence="8">uS12 MTTase</shortName>
        <shortName evidence="8">uS12 methylthiotransferase</shortName>
        <ecNumber evidence="8">2.8.4.4</ecNumber>
    </recommendedName>
    <alternativeName>
        <fullName evidence="8">Ribosomal protein uS12 (aspartate-C(3))-methylthiotransferase</fullName>
    </alternativeName>
    <alternativeName>
        <fullName evidence="8">Ribosome maturation factor RimO</fullName>
    </alternativeName>
</protein>
<dbReference type="InterPro" id="IPR038135">
    <property type="entry name" value="Methylthiotransferase_N_sf"/>
</dbReference>
<dbReference type="PANTHER" id="PTHR43837">
    <property type="entry name" value="RIBOSOMAL PROTEIN S12 METHYLTHIOTRANSFERASE RIMO"/>
    <property type="match status" value="1"/>
</dbReference>
<keyword evidence="7 8" id="KW-0411">Iron-sulfur</keyword>
<dbReference type="CDD" id="cd01335">
    <property type="entry name" value="Radical_SAM"/>
    <property type="match status" value="1"/>
</dbReference>
<feature type="binding site" evidence="8">
    <location>
        <position position="48"/>
    </location>
    <ligand>
        <name>[4Fe-4S] cluster</name>
        <dbReference type="ChEBI" id="CHEBI:49883"/>
        <label>1</label>
    </ligand>
</feature>
<dbReference type="GO" id="GO:0035600">
    <property type="term" value="P:tRNA methylthiolation"/>
    <property type="evidence" value="ECO:0007669"/>
    <property type="project" value="UniProtKB-ARBA"/>
</dbReference>
<keyword evidence="5 8" id="KW-0479">Metal-binding</keyword>
<dbReference type="Proteomes" id="UP000512286">
    <property type="component" value="Chromosome"/>
</dbReference>
<dbReference type="PROSITE" id="PS50926">
    <property type="entry name" value="TRAM"/>
    <property type="match status" value="1"/>
</dbReference>
<dbReference type="Pfam" id="PF04055">
    <property type="entry name" value="Radical_SAM"/>
    <property type="match status" value="1"/>
</dbReference>
<evidence type="ECO:0000259" key="10">
    <source>
        <dbReference type="PROSITE" id="PS51449"/>
    </source>
</evidence>
<feature type="binding site" evidence="8">
    <location>
        <position position="156"/>
    </location>
    <ligand>
        <name>[4Fe-4S] cluster</name>
        <dbReference type="ChEBI" id="CHEBI:49883"/>
        <label>2</label>
        <note>4Fe-4S-S-AdoMet</note>
    </ligand>
</feature>
<dbReference type="GO" id="GO:0005840">
    <property type="term" value="C:ribosome"/>
    <property type="evidence" value="ECO:0007669"/>
    <property type="project" value="UniProtKB-KW"/>
</dbReference>
<dbReference type="GO" id="GO:0005829">
    <property type="term" value="C:cytosol"/>
    <property type="evidence" value="ECO:0007669"/>
    <property type="project" value="TreeGrafter"/>
</dbReference>
<dbReference type="PANTHER" id="PTHR43837:SF1">
    <property type="entry name" value="RIBOSOMAL PROTEIN US12 METHYLTHIOTRANSFERASE RIMO"/>
    <property type="match status" value="1"/>
</dbReference>
<dbReference type="HAMAP" id="MF_01865">
    <property type="entry name" value="MTTase_RimO"/>
    <property type="match status" value="1"/>
</dbReference>
<dbReference type="InterPro" id="IPR023404">
    <property type="entry name" value="rSAM_horseshoe"/>
</dbReference>
<dbReference type="SFLD" id="SFLDG01061">
    <property type="entry name" value="methylthiotransferase"/>
    <property type="match status" value="1"/>
</dbReference>
<dbReference type="KEGG" id="cint:HZF06_10745"/>
<dbReference type="InterPro" id="IPR007197">
    <property type="entry name" value="rSAM"/>
</dbReference>
<feature type="domain" description="Radical SAM core" evidence="11">
    <location>
        <begin position="142"/>
        <end position="373"/>
    </location>
</feature>
<keyword evidence="2 8" id="KW-0963">Cytoplasm</keyword>
<evidence type="ECO:0000256" key="8">
    <source>
        <dbReference type="HAMAP-Rule" id="MF_01865"/>
    </source>
</evidence>
<accession>A0A7D6VVF3</accession>
<evidence type="ECO:0000313" key="12">
    <source>
        <dbReference type="EMBL" id="QLY82037.1"/>
    </source>
</evidence>
<feature type="binding site" evidence="8">
    <location>
        <position position="163"/>
    </location>
    <ligand>
        <name>[4Fe-4S] cluster</name>
        <dbReference type="ChEBI" id="CHEBI:49883"/>
        <label>2</label>
        <note>4Fe-4S-S-AdoMet</note>
    </ligand>
</feature>
<dbReference type="InterPro" id="IPR006638">
    <property type="entry name" value="Elp3/MiaA/NifB-like_rSAM"/>
</dbReference>
<evidence type="ECO:0000256" key="1">
    <source>
        <dbReference type="ARBA" id="ARBA00022485"/>
    </source>
</evidence>
<evidence type="ECO:0000256" key="3">
    <source>
        <dbReference type="ARBA" id="ARBA00022679"/>
    </source>
</evidence>
<evidence type="ECO:0000259" key="11">
    <source>
        <dbReference type="PROSITE" id="PS51918"/>
    </source>
</evidence>
<dbReference type="SMART" id="SM00729">
    <property type="entry name" value="Elp3"/>
    <property type="match status" value="1"/>
</dbReference>
<keyword evidence="12" id="KW-0689">Ribosomal protein</keyword>
<dbReference type="Gene3D" id="3.40.50.12160">
    <property type="entry name" value="Methylthiotransferase, N-terminal domain"/>
    <property type="match status" value="1"/>
</dbReference>
<evidence type="ECO:0000256" key="6">
    <source>
        <dbReference type="ARBA" id="ARBA00023004"/>
    </source>
</evidence>
<comment type="function">
    <text evidence="8">Catalyzes the methylthiolation of an aspartic acid residue of ribosomal protein uS12.</text>
</comment>
<dbReference type="SFLD" id="SFLDS00029">
    <property type="entry name" value="Radical_SAM"/>
    <property type="match status" value="1"/>
</dbReference>
<evidence type="ECO:0000259" key="9">
    <source>
        <dbReference type="PROSITE" id="PS50926"/>
    </source>
</evidence>
<keyword evidence="6 8" id="KW-0408">Iron</keyword>
<dbReference type="Gene3D" id="3.80.30.20">
    <property type="entry name" value="tm_1862 like domain"/>
    <property type="match status" value="1"/>
</dbReference>
<feature type="domain" description="TRAM" evidence="9">
    <location>
        <begin position="376"/>
        <end position="441"/>
    </location>
</feature>
<dbReference type="InterPro" id="IPR013848">
    <property type="entry name" value="Methylthiotransferase_N"/>
</dbReference>
<dbReference type="InterPro" id="IPR005840">
    <property type="entry name" value="Ribosomal_uS12_MeSTrfase_RimO"/>
</dbReference>
<dbReference type="GO" id="GO:0046872">
    <property type="term" value="F:metal ion binding"/>
    <property type="evidence" value="ECO:0007669"/>
    <property type="project" value="UniProtKB-KW"/>
</dbReference>
<dbReference type="Pfam" id="PF18693">
    <property type="entry name" value="TRAM_2"/>
    <property type="match status" value="1"/>
</dbReference>
<dbReference type="FunFam" id="3.80.30.20:FF:000001">
    <property type="entry name" value="tRNA-2-methylthio-N(6)-dimethylallyladenosine synthase 2"/>
    <property type="match status" value="1"/>
</dbReference>
<keyword evidence="3 8" id="KW-0808">Transferase</keyword>
<feature type="binding site" evidence="8">
    <location>
        <position position="82"/>
    </location>
    <ligand>
        <name>[4Fe-4S] cluster</name>
        <dbReference type="ChEBI" id="CHEBI:49883"/>
        <label>1</label>
    </ligand>
</feature>
<sequence length="445" mass="51022">MTKYKVGLVSLGCDKNRVDSEIILGQMKTNYDFTNDPKEAHIIIVNTCGFIEKAKQESIDTILEMAKYKNKYNCKLLIATGCLTQRYSKELSELMPEIDIMLGVNDYKKINEHISNYIESEQKILSVDYSDNNINEGERVITTDKSTAYLRIAEGCDNFCTYCIIPKIRGKFRSRSIESIVAEAEKLVKNGVKEIILVAQDTTRYGVDIYNGEKKLHVLLKKLCTIEDLKWIRVMYCYPEEITEELIDVMATEEKICKYIDLPIQHISNKILKLMGRKTTKETITKMIDSLRKAMPSITLRTSLIVGFPGESDEDFEELKSFLKEYKLEKVGVFKYSQEEDTPAANMEDQVSEELKELREKELMILQQEISTEINKLKVGRIYDILVEGYNGEFYSARSEELAPDIDGNILIEGKDIEIGQYVKAKITEALEYDLLGVVCDESCK</sequence>
<name>A0A7D6VVF3_9CLOT</name>
<dbReference type="PROSITE" id="PS51918">
    <property type="entry name" value="RADICAL_SAM"/>
    <property type="match status" value="1"/>
</dbReference>
<comment type="catalytic activity">
    <reaction evidence="8">
        <text>L-aspartate(89)-[ribosomal protein uS12]-hydrogen + (sulfur carrier)-SH + AH2 + 2 S-adenosyl-L-methionine = 3-methylsulfanyl-L-aspartate(89)-[ribosomal protein uS12]-hydrogen + (sulfur carrier)-H + 5'-deoxyadenosine + L-methionine + A + S-adenosyl-L-homocysteine + 2 H(+)</text>
        <dbReference type="Rhea" id="RHEA:37087"/>
        <dbReference type="Rhea" id="RHEA-COMP:10460"/>
        <dbReference type="Rhea" id="RHEA-COMP:10461"/>
        <dbReference type="Rhea" id="RHEA-COMP:14737"/>
        <dbReference type="Rhea" id="RHEA-COMP:14739"/>
        <dbReference type="ChEBI" id="CHEBI:13193"/>
        <dbReference type="ChEBI" id="CHEBI:15378"/>
        <dbReference type="ChEBI" id="CHEBI:17319"/>
        <dbReference type="ChEBI" id="CHEBI:17499"/>
        <dbReference type="ChEBI" id="CHEBI:29917"/>
        <dbReference type="ChEBI" id="CHEBI:29961"/>
        <dbReference type="ChEBI" id="CHEBI:57844"/>
        <dbReference type="ChEBI" id="CHEBI:57856"/>
        <dbReference type="ChEBI" id="CHEBI:59789"/>
        <dbReference type="ChEBI" id="CHEBI:64428"/>
        <dbReference type="ChEBI" id="CHEBI:73599"/>
        <dbReference type="EC" id="2.8.4.4"/>
    </reaction>
</comment>
<proteinExistence type="inferred from homology"/>
<comment type="similarity">
    <text evidence="8">Belongs to the methylthiotransferase family. RimO subfamily.</text>
</comment>
<comment type="cofactor">
    <cofactor evidence="8">
        <name>[4Fe-4S] cluster</name>
        <dbReference type="ChEBI" id="CHEBI:49883"/>
    </cofactor>
    <text evidence="8">Binds 2 [4Fe-4S] clusters. One cluster is coordinated with 3 cysteines and an exchangeable S-adenosyl-L-methionine.</text>
</comment>
<dbReference type="InterPro" id="IPR012340">
    <property type="entry name" value="NA-bd_OB-fold"/>
</dbReference>
<dbReference type="SFLD" id="SFLDG01082">
    <property type="entry name" value="B12-binding_domain_containing"/>
    <property type="match status" value="1"/>
</dbReference>
<dbReference type="InterPro" id="IPR002792">
    <property type="entry name" value="TRAM_dom"/>
</dbReference>
<dbReference type="GO" id="GO:0035599">
    <property type="term" value="F:aspartic acid methylthiotransferase activity"/>
    <property type="evidence" value="ECO:0007669"/>
    <property type="project" value="TreeGrafter"/>
</dbReference>
<evidence type="ECO:0000256" key="4">
    <source>
        <dbReference type="ARBA" id="ARBA00022691"/>
    </source>
</evidence>
<evidence type="ECO:0000256" key="2">
    <source>
        <dbReference type="ARBA" id="ARBA00022490"/>
    </source>
</evidence>
<dbReference type="AlphaFoldDB" id="A0A7D6VVF3"/>
<dbReference type="GO" id="GO:0051539">
    <property type="term" value="F:4 iron, 4 sulfur cluster binding"/>
    <property type="evidence" value="ECO:0007669"/>
    <property type="project" value="UniProtKB-UniRule"/>
</dbReference>
<dbReference type="NCBIfam" id="TIGR00089">
    <property type="entry name" value="MiaB/RimO family radical SAM methylthiotransferase"/>
    <property type="match status" value="1"/>
</dbReference>
<feature type="binding site" evidence="8">
    <location>
        <position position="13"/>
    </location>
    <ligand>
        <name>[4Fe-4S] cluster</name>
        <dbReference type="ChEBI" id="CHEBI:49883"/>
        <label>1</label>
    </ligand>
</feature>
<dbReference type="GO" id="GO:0103039">
    <property type="term" value="F:protein methylthiotransferase activity"/>
    <property type="evidence" value="ECO:0007669"/>
    <property type="project" value="UniProtKB-EC"/>
</dbReference>
<evidence type="ECO:0000313" key="13">
    <source>
        <dbReference type="Proteomes" id="UP000512286"/>
    </source>
</evidence>
<evidence type="ECO:0000256" key="5">
    <source>
        <dbReference type="ARBA" id="ARBA00022723"/>
    </source>
</evidence>
<dbReference type="InterPro" id="IPR020612">
    <property type="entry name" value="Methylthiotransferase_CS"/>
</dbReference>
<dbReference type="InterPro" id="IPR058240">
    <property type="entry name" value="rSAM_sf"/>
</dbReference>
<dbReference type="SUPFAM" id="SSF102114">
    <property type="entry name" value="Radical SAM enzymes"/>
    <property type="match status" value="1"/>
</dbReference>
<dbReference type="InterPro" id="IPR005839">
    <property type="entry name" value="Methylthiotransferase"/>
</dbReference>
<keyword evidence="4 8" id="KW-0949">S-adenosyl-L-methionine</keyword>
<gene>
    <name evidence="8 12" type="primary">rimO</name>
    <name evidence="12" type="ORF">HZF06_10745</name>
</gene>
<feature type="domain" description="MTTase N-terminal" evidence="10">
    <location>
        <begin position="4"/>
        <end position="119"/>
    </location>
</feature>
<dbReference type="EC" id="2.8.4.4" evidence="8"/>